<sequence length="215" mass="24171">MRIKGVIFDMDNTLLQSRIDFHGMKSEIHKYLVELGVAPSALPLQKLTTSMLIDQAVLSGRMDAASMKQMWNIAKKYEIAGMKNAELEPGARKLLDFLKDKLRLVVVTNNSGEAAETALSENGISSYFDLVVGREFMGRMKPEPDGFVYVAEKFREELAVQDWLAVGDSWIDRQASEAAGIEFVAYRPEADKWNAAGVQPGNSIDQWSEFFHYLK</sequence>
<dbReference type="PANTHER" id="PTHR43434:SF1">
    <property type="entry name" value="PHOSPHOGLYCOLATE PHOSPHATASE"/>
    <property type="match status" value="1"/>
</dbReference>
<dbReference type="EMBL" id="JXAL01000034">
    <property type="protein sequence ID" value="KIL34274.1"/>
    <property type="molecule type" value="Genomic_DNA"/>
</dbReference>
<dbReference type="SFLD" id="SFLDS00003">
    <property type="entry name" value="Haloacid_Dehalogenase"/>
    <property type="match status" value="1"/>
</dbReference>
<dbReference type="SFLD" id="SFLDG01129">
    <property type="entry name" value="C1.5:_HAD__Beta-PGM__Phosphata"/>
    <property type="match status" value="1"/>
</dbReference>
<evidence type="ECO:0008006" key="3">
    <source>
        <dbReference type="Google" id="ProtNLM"/>
    </source>
</evidence>
<proteinExistence type="predicted"/>
<accession>A0ABR4ZZN3</accession>
<dbReference type="SUPFAM" id="SSF56784">
    <property type="entry name" value="HAD-like"/>
    <property type="match status" value="1"/>
</dbReference>
<name>A0ABR4ZZN3_9BACL</name>
<organism evidence="1 2">
    <name type="scientific">Cohnella kolymensis</name>
    <dbReference type="NCBI Taxonomy" id="1590652"/>
    <lineage>
        <taxon>Bacteria</taxon>
        <taxon>Bacillati</taxon>
        <taxon>Bacillota</taxon>
        <taxon>Bacilli</taxon>
        <taxon>Bacillales</taxon>
        <taxon>Paenibacillaceae</taxon>
        <taxon>Cohnella</taxon>
    </lineage>
</organism>
<dbReference type="Gene3D" id="3.40.50.1000">
    <property type="entry name" value="HAD superfamily/HAD-like"/>
    <property type="match status" value="1"/>
</dbReference>
<dbReference type="PANTHER" id="PTHR43434">
    <property type="entry name" value="PHOSPHOGLYCOLATE PHOSPHATASE"/>
    <property type="match status" value="1"/>
</dbReference>
<dbReference type="NCBIfam" id="TIGR01549">
    <property type="entry name" value="HAD-SF-IA-v1"/>
    <property type="match status" value="1"/>
</dbReference>
<gene>
    <name evidence="1" type="ORF">SD71_21685</name>
</gene>
<protein>
    <recommendedName>
        <fullName evidence="3">Haloacid dehalogenase</fullName>
    </recommendedName>
</protein>
<comment type="caution">
    <text evidence="1">The sequence shown here is derived from an EMBL/GenBank/DDBJ whole genome shotgun (WGS) entry which is preliminary data.</text>
</comment>
<dbReference type="InterPro" id="IPR006439">
    <property type="entry name" value="HAD-SF_hydro_IA"/>
</dbReference>
<keyword evidence="2" id="KW-1185">Reference proteome</keyword>
<evidence type="ECO:0000313" key="1">
    <source>
        <dbReference type="EMBL" id="KIL34274.1"/>
    </source>
</evidence>
<evidence type="ECO:0000313" key="2">
    <source>
        <dbReference type="Proteomes" id="UP000054526"/>
    </source>
</evidence>
<dbReference type="Gene3D" id="1.10.150.730">
    <property type="match status" value="1"/>
</dbReference>
<dbReference type="InterPro" id="IPR050155">
    <property type="entry name" value="HAD-like_hydrolase_sf"/>
</dbReference>
<dbReference type="Pfam" id="PF13419">
    <property type="entry name" value="HAD_2"/>
    <property type="match status" value="1"/>
</dbReference>
<dbReference type="InterPro" id="IPR023214">
    <property type="entry name" value="HAD_sf"/>
</dbReference>
<dbReference type="Proteomes" id="UP000054526">
    <property type="component" value="Unassembled WGS sequence"/>
</dbReference>
<reference evidence="1 2" key="1">
    <citation type="submission" date="2014-12" db="EMBL/GenBank/DDBJ databases">
        <title>Draft genome sequence of Cohnella kolymensis strain B-2846.</title>
        <authorList>
            <person name="Karlyshev A.V."/>
            <person name="Kudryashova E.B."/>
        </authorList>
    </citation>
    <scope>NUCLEOTIDE SEQUENCE [LARGE SCALE GENOMIC DNA]</scope>
    <source>
        <strain evidence="1 2">VKM B-2846</strain>
    </source>
</reference>
<dbReference type="InterPro" id="IPR041492">
    <property type="entry name" value="HAD_2"/>
</dbReference>
<dbReference type="InterPro" id="IPR036412">
    <property type="entry name" value="HAD-like_sf"/>
</dbReference>